<dbReference type="Proteomes" id="UP000070299">
    <property type="component" value="Unassembled WGS sequence"/>
</dbReference>
<reference evidence="3" key="1">
    <citation type="submission" date="2016-02" db="EMBL/GenBank/DDBJ databases">
        <authorList>
            <person name="Schultz-Johansen M."/>
            <person name="Glaring M.A."/>
            <person name="Bech P.K."/>
            <person name="Stougaard P."/>
        </authorList>
    </citation>
    <scope>NUCLEOTIDE SEQUENCE [LARGE SCALE GENOMIC DNA]</scope>
    <source>
        <strain evidence="3">S66</strain>
    </source>
</reference>
<evidence type="ECO:0000256" key="1">
    <source>
        <dbReference type="SAM" id="Phobius"/>
    </source>
</evidence>
<feature type="transmembrane region" description="Helical" evidence="1">
    <location>
        <begin position="207"/>
        <end position="232"/>
    </location>
</feature>
<comment type="caution">
    <text evidence="2">The sequence shown here is derived from an EMBL/GenBank/DDBJ whole genome shotgun (WGS) entry which is preliminary data.</text>
</comment>
<sequence length="279" mass="31179">MKNHLEKVLSEIPQFLQHFSLCLLRPRRFIHAELQQAEQGDWISKGVEFLILSFLIALFISQVLPEAVNPITLPANDAAYTVMATQALFDLFLLFFIAVIAFGCWKIVGVTASFWHFFRLFAYFCGVTLVLLVFADAITNIAMIDPIVAKSWIQLEQSAAELRPLTEQMLCHTDSETGELLATSNEALQQQLQQAQAVYDKATNRPLFLLGNSIQAVVYVVLLVWLSIAWAGYGKALQLSTGKIIQAGILTLVLVFIAYMLLTLVQTGSQMMAIYRACI</sequence>
<feature type="transmembrane region" description="Helical" evidence="1">
    <location>
        <begin position="88"/>
        <end position="108"/>
    </location>
</feature>
<gene>
    <name evidence="2" type="ORF">AX660_02245</name>
</gene>
<accession>A0A148KL08</accession>
<proteinExistence type="predicted"/>
<protein>
    <recommendedName>
        <fullName evidence="4">Yip1 domain-containing protein</fullName>
    </recommendedName>
</protein>
<dbReference type="EMBL" id="LSNE01000018">
    <property type="protein sequence ID" value="KXI26945.1"/>
    <property type="molecule type" value="Genomic_DNA"/>
</dbReference>
<dbReference type="OrthoDB" id="9255665at2"/>
<keyword evidence="1" id="KW-0472">Membrane</keyword>
<name>A0A148KL08_9ALTE</name>
<dbReference type="RefSeq" id="WP_131811845.1">
    <property type="nucleotide sequence ID" value="NZ_LSNE01000018.1"/>
</dbReference>
<evidence type="ECO:0000313" key="2">
    <source>
        <dbReference type="EMBL" id="KXI26945.1"/>
    </source>
</evidence>
<keyword evidence="3" id="KW-1185">Reference proteome</keyword>
<evidence type="ECO:0008006" key="4">
    <source>
        <dbReference type="Google" id="ProtNLM"/>
    </source>
</evidence>
<dbReference type="STRING" id="1799789.AX660_02245"/>
<keyword evidence="1" id="KW-0812">Transmembrane</keyword>
<organism evidence="2 3">
    <name type="scientific">Paraglaciecola hydrolytica</name>
    <dbReference type="NCBI Taxonomy" id="1799789"/>
    <lineage>
        <taxon>Bacteria</taxon>
        <taxon>Pseudomonadati</taxon>
        <taxon>Pseudomonadota</taxon>
        <taxon>Gammaproteobacteria</taxon>
        <taxon>Alteromonadales</taxon>
        <taxon>Alteromonadaceae</taxon>
        <taxon>Paraglaciecola</taxon>
    </lineage>
</organism>
<evidence type="ECO:0000313" key="3">
    <source>
        <dbReference type="Proteomes" id="UP000070299"/>
    </source>
</evidence>
<dbReference type="AlphaFoldDB" id="A0A148KL08"/>
<feature type="transmembrane region" description="Helical" evidence="1">
    <location>
        <begin position="120"/>
        <end position="144"/>
    </location>
</feature>
<feature type="transmembrane region" description="Helical" evidence="1">
    <location>
        <begin position="244"/>
        <end position="265"/>
    </location>
</feature>
<keyword evidence="1" id="KW-1133">Transmembrane helix</keyword>